<evidence type="ECO:0000313" key="4">
    <source>
        <dbReference type="EMBL" id="CAD9317075.1"/>
    </source>
</evidence>
<dbReference type="FunFam" id="6.10.250.3250:FF:000001">
    <property type="entry name" value="60S ribosomal protein L13a"/>
    <property type="match status" value="1"/>
</dbReference>
<dbReference type="GO" id="GO:0017148">
    <property type="term" value="P:negative regulation of translation"/>
    <property type="evidence" value="ECO:0007669"/>
    <property type="project" value="TreeGrafter"/>
</dbReference>
<accession>A0A6S8ZJI7</accession>
<proteinExistence type="inferred from homology"/>
<evidence type="ECO:0000256" key="3">
    <source>
        <dbReference type="ARBA" id="ARBA00023274"/>
    </source>
</evidence>
<dbReference type="PANTHER" id="PTHR11545:SF3">
    <property type="entry name" value="LARGE RIBOSOMAL SUBUNIT PROTEIN UL13"/>
    <property type="match status" value="1"/>
</dbReference>
<dbReference type="InterPro" id="IPR005755">
    <property type="entry name" value="Ribosomal_uL13_euk/arc"/>
</dbReference>
<dbReference type="EMBL" id="HBGN01005378">
    <property type="protein sequence ID" value="CAD9317075.1"/>
    <property type="molecule type" value="Transcribed_RNA"/>
</dbReference>
<dbReference type="InterPro" id="IPR005822">
    <property type="entry name" value="Ribosomal_uL13"/>
</dbReference>
<dbReference type="PANTHER" id="PTHR11545">
    <property type="entry name" value="RIBOSOMAL PROTEIN L13"/>
    <property type="match status" value="1"/>
</dbReference>
<dbReference type="SUPFAM" id="SSF52161">
    <property type="entry name" value="Ribosomal protein L13"/>
    <property type="match status" value="1"/>
</dbReference>
<dbReference type="HAMAP" id="MF_01366">
    <property type="entry name" value="Ribosomal_uL13"/>
    <property type="match status" value="1"/>
</dbReference>
<comment type="similarity">
    <text evidence="1">Belongs to the universal ribosomal protein uL13 family.</text>
</comment>
<gene>
    <name evidence="4" type="ORF">DBRI1063_LOCUS3483</name>
</gene>
<dbReference type="FunFam" id="3.90.1180.10:FF:000009">
    <property type="entry name" value="60S ribosomal protein L13a"/>
    <property type="match status" value="1"/>
</dbReference>
<dbReference type="GO" id="GO:0006412">
    <property type="term" value="P:translation"/>
    <property type="evidence" value="ECO:0007669"/>
    <property type="project" value="InterPro"/>
</dbReference>
<dbReference type="AlphaFoldDB" id="A0A6S8ZJI7"/>
<organism evidence="4">
    <name type="scientific">Ditylum brightwellii</name>
    <dbReference type="NCBI Taxonomy" id="49249"/>
    <lineage>
        <taxon>Eukaryota</taxon>
        <taxon>Sar</taxon>
        <taxon>Stramenopiles</taxon>
        <taxon>Ochrophyta</taxon>
        <taxon>Bacillariophyta</taxon>
        <taxon>Mediophyceae</taxon>
        <taxon>Lithodesmiophycidae</taxon>
        <taxon>Lithodesmiales</taxon>
        <taxon>Lithodesmiaceae</taxon>
        <taxon>Ditylum</taxon>
    </lineage>
</organism>
<keyword evidence="3" id="KW-0687">Ribonucleoprotein</keyword>
<dbReference type="InterPro" id="IPR036899">
    <property type="entry name" value="Ribosomal_uL13_sf"/>
</dbReference>
<reference evidence="4" key="1">
    <citation type="submission" date="2021-01" db="EMBL/GenBank/DDBJ databases">
        <authorList>
            <person name="Corre E."/>
            <person name="Pelletier E."/>
            <person name="Niang G."/>
            <person name="Scheremetjew M."/>
            <person name="Finn R."/>
            <person name="Kale V."/>
            <person name="Holt S."/>
            <person name="Cochrane G."/>
            <person name="Meng A."/>
            <person name="Brown T."/>
            <person name="Cohen L."/>
        </authorList>
    </citation>
    <scope>NUCLEOTIDE SEQUENCE</scope>
    <source>
        <strain evidence="4">Pop2</strain>
    </source>
</reference>
<dbReference type="Gene3D" id="3.90.1180.10">
    <property type="entry name" value="Ribosomal protein L13"/>
    <property type="match status" value="1"/>
</dbReference>
<evidence type="ECO:0008006" key="5">
    <source>
        <dbReference type="Google" id="ProtNLM"/>
    </source>
</evidence>
<evidence type="ECO:0000256" key="1">
    <source>
        <dbReference type="ARBA" id="ARBA00006227"/>
    </source>
</evidence>
<protein>
    <recommendedName>
        <fullName evidence="5">60S ribosomal protein L13a</fullName>
    </recommendedName>
</protein>
<dbReference type="GO" id="GO:0003735">
    <property type="term" value="F:structural constituent of ribosome"/>
    <property type="evidence" value="ECO:0007669"/>
    <property type="project" value="InterPro"/>
</dbReference>
<dbReference type="Pfam" id="PF00572">
    <property type="entry name" value="Ribosomal_L13"/>
    <property type="match status" value="1"/>
</dbReference>
<dbReference type="GO" id="GO:0022625">
    <property type="term" value="C:cytosolic large ribosomal subunit"/>
    <property type="evidence" value="ECO:0007669"/>
    <property type="project" value="TreeGrafter"/>
</dbReference>
<dbReference type="GO" id="GO:0003729">
    <property type="term" value="F:mRNA binding"/>
    <property type="evidence" value="ECO:0007669"/>
    <property type="project" value="TreeGrafter"/>
</dbReference>
<dbReference type="Gene3D" id="6.10.250.3250">
    <property type="match status" value="1"/>
</dbReference>
<dbReference type="NCBIfam" id="TIGR01077">
    <property type="entry name" value="L13_A_E"/>
    <property type="match status" value="1"/>
</dbReference>
<sequence length="200" mass="22641">MLENTIIVDGRDHLLGRLASIVSKELLSGQKVVIVRCDEVCVSGSLTRNKVKYAQFRKKRMNTNPGRGPFHFKSPARMVWRTIRGMCHHKTARGQEALARLATFDGIPHPYDKKKRQVIPAALRVMRLKPGRDHTVLGELADSVGWKHHDLLKRLEEKRKVKAEAFYQKKKARTQLREKAEKAAAGELAKVNEVLAAAGY</sequence>
<name>A0A6S8ZJI7_9STRA</name>
<keyword evidence="2" id="KW-0689">Ribosomal protein</keyword>
<evidence type="ECO:0000256" key="2">
    <source>
        <dbReference type="ARBA" id="ARBA00022980"/>
    </source>
</evidence>